<dbReference type="GO" id="GO:0016485">
    <property type="term" value="P:protein processing"/>
    <property type="evidence" value="ECO:0007669"/>
    <property type="project" value="UniProtKB-ARBA"/>
</dbReference>
<dbReference type="FunFam" id="2.40.10.10:FF:000036">
    <property type="entry name" value="Trypsin beta"/>
    <property type="match status" value="1"/>
</dbReference>
<keyword evidence="3" id="KW-0964">Secreted</keyword>
<feature type="signal peptide" evidence="10">
    <location>
        <begin position="1"/>
        <end position="18"/>
    </location>
</feature>
<dbReference type="PRINTS" id="PR00722">
    <property type="entry name" value="CHYMOTRYPSIN"/>
</dbReference>
<keyword evidence="12" id="KW-1185">Reference proteome</keyword>
<dbReference type="InterPro" id="IPR009003">
    <property type="entry name" value="Peptidase_S1_PA"/>
</dbReference>
<dbReference type="EC" id="3.4.21.1" evidence="8"/>
<dbReference type="InterPro" id="IPR018114">
    <property type="entry name" value="TRYPSIN_HIS"/>
</dbReference>
<evidence type="ECO:0000256" key="1">
    <source>
        <dbReference type="ARBA" id="ARBA00004239"/>
    </source>
</evidence>
<proteinExistence type="inferred from homology"/>
<gene>
    <name evidence="13" type="primary">LOC105433468</name>
</gene>
<comment type="similarity">
    <text evidence="2">Belongs to the peptidase S1 family.</text>
</comment>
<dbReference type="FunFam" id="2.40.10.10:FF:000047">
    <property type="entry name" value="Trypsin eta"/>
    <property type="match status" value="2"/>
</dbReference>
<evidence type="ECO:0000256" key="9">
    <source>
        <dbReference type="RuleBase" id="RU363034"/>
    </source>
</evidence>
<organism evidence="12 13">
    <name type="scientific">Pogonomyrmex barbatus</name>
    <name type="common">red harvester ant</name>
    <dbReference type="NCBI Taxonomy" id="144034"/>
    <lineage>
        <taxon>Eukaryota</taxon>
        <taxon>Metazoa</taxon>
        <taxon>Ecdysozoa</taxon>
        <taxon>Arthropoda</taxon>
        <taxon>Hexapoda</taxon>
        <taxon>Insecta</taxon>
        <taxon>Pterygota</taxon>
        <taxon>Neoptera</taxon>
        <taxon>Endopterygota</taxon>
        <taxon>Hymenoptera</taxon>
        <taxon>Apocrita</taxon>
        <taxon>Aculeata</taxon>
        <taxon>Formicoidea</taxon>
        <taxon>Formicidae</taxon>
        <taxon>Myrmicinae</taxon>
        <taxon>Pogonomyrmex</taxon>
    </lineage>
</organism>
<dbReference type="GO" id="GO:0005576">
    <property type="term" value="C:extracellular region"/>
    <property type="evidence" value="ECO:0007669"/>
    <property type="project" value="UniProtKB-SubCell"/>
</dbReference>
<dbReference type="Proteomes" id="UP000504615">
    <property type="component" value="Unplaced"/>
</dbReference>
<dbReference type="PROSITE" id="PS00135">
    <property type="entry name" value="TRYPSIN_SER"/>
    <property type="match status" value="3"/>
</dbReference>
<evidence type="ECO:0000313" key="13">
    <source>
        <dbReference type="RefSeq" id="XP_025075702.1"/>
    </source>
</evidence>
<dbReference type="CDD" id="cd00190">
    <property type="entry name" value="Tryp_SPc"/>
    <property type="match status" value="3"/>
</dbReference>
<dbReference type="PANTHER" id="PTHR24276">
    <property type="entry name" value="POLYSERASE-RELATED"/>
    <property type="match status" value="1"/>
</dbReference>
<dbReference type="PROSITE" id="PS00134">
    <property type="entry name" value="TRYPSIN_HIS"/>
    <property type="match status" value="3"/>
</dbReference>
<evidence type="ECO:0000256" key="3">
    <source>
        <dbReference type="ARBA" id="ARBA00022525"/>
    </source>
</evidence>
<feature type="chain" id="PRO_5035473596" description="chymotrypsin" evidence="10">
    <location>
        <begin position="19"/>
        <end position="882"/>
    </location>
</feature>
<dbReference type="PROSITE" id="PS50240">
    <property type="entry name" value="TRYPSIN_DOM"/>
    <property type="match status" value="3"/>
</dbReference>
<keyword evidence="10" id="KW-0732">Signal</keyword>
<evidence type="ECO:0000256" key="7">
    <source>
        <dbReference type="ARBA" id="ARBA00023157"/>
    </source>
</evidence>
<keyword evidence="5 9" id="KW-0378">Hydrolase</keyword>
<reference evidence="13" key="1">
    <citation type="submission" date="2025-08" db="UniProtKB">
        <authorList>
            <consortium name="RefSeq"/>
        </authorList>
    </citation>
    <scope>IDENTIFICATION</scope>
</reference>
<feature type="domain" description="Peptidase S1" evidence="11">
    <location>
        <begin position="327"/>
        <end position="547"/>
    </location>
</feature>
<dbReference type="OrthoDB" id="60866at2759"/>
<evidence type="ECO:0000256" key="2">
    <source>
        <dbReference type="ARBA" id="ARBA00007664"/>
    </source>
</evidence>
<feature type="domain" description="Peptidase S1" evidence="11">
    <location>
        <begin position="24"/>
        <end position="251"/>
    </location>
</feature>
<dbReference type="InterPro" id="IPR001314">
    <property type="entry name" value="Peptidase_S1A"/>
</dbReference>
<accession>A0A8N1SBV5</accession>
<dbReference type="GO" id="GO:0004252">
    <property type="term" value="F:serine-type endopeptidase activity"/>
    <property type="evidence" value="ECO:0007669"/>
    <property type="project" value="UniProtKB-EC"/>
</dbReference>
<sequence length="882" mass="96692">MHAFVCFVLIALAYTAQGAPSPRIVGGKDAPIGKYPYQVSLRFRGSHSCGGSILNEYNILTAAHCVEGRENMLDQLKVHAGTNFLNETGDVYDVESASVNKDFDSYLLVNDIAILHLENPIKYTNVVQPIKLATDESRQDKDLEGKPCILSGWGTTRLGGNTPNNLQEIELLVYPQKDCEAEIWRVTDSHICTLTKEGEGACHGDSGGPLVELANGEQIGIVSFGTPCAVGYPDVYTRVSSFRNWISLNMKNLIRYCDMIPQLEKNREVSTDKMIYIFVTTSSEVYKLIRSFLHFTSLNISTKMHKYAFFIFIALVYAAQGAPSPQIIGGRDAPIGKYPYQVSLRFFNVVFLCSGSIIDNLNVLTAAHCIRGRENILDLLKVHVGTNFLNETGDVYDIHSVSMNIIDNSTFANDIAVIHLKSPIVYNTFVQPIELATSDKNLDGASCTLTGWGFTKLDSEISNSLQEIELMVYPQSLCMIEEGVTNNHICTLTKIGEGICYGDSGGPLVANGVQIGIVSFGTPCALGYADIFTRVTSYVIWILLNRKKDYKSQVEEDANQKVIIKDNHICIKKKKGVCISLIKKKEGACNDDSGGPLVVNGTQIGIASFVTLSLDIQTSLLSSFNNIFVKMHMFVCFVLIALAYTAQGAPSSRIVGSKDAPIGKYPYQVSLRFHGSHLCGGSIINNRTVLTAAHCIYGERLDGYKIHAGTNFLNETGEVFGIKSVTMHEDYSPIELLNDIAIIHLNNPIKFSATNLMQSVKLATDDKNLEGKPCTLTGWGTTRVGGNTPNNLQEIQLVVYSQKDCKSQIEEETNQKMTIKDSHICTLKKGEGACNGDSGGPLVANGTQIGIVSFGIPCSLGYPDVYTRVSSFRNWISLNMKN</sequence>
<name>A0A8N1SBV5_9HYME</name>
<comment type="subcellular location">
    <subcellularLocation>
        <location evidence="1">Secreted</location>
        <location evidence="1">Extracellular space</location>
    </subcellularLocation>
</comment>
<keyword evidence="6 9" id="KW-0720">Serine protease</keyword>
<dbReference type="FunFam" id="2.40.10.10:FF:000068">
    <property type="entry name" value="transmembrane protease serine 2"/>
    <property type="match status" value="1"/>
</dbReference>
<evidence type="ECO:0000313" key="12">
    <source>
        <dbReference type="Proteomes" id="UP000504615"/>
    </source>
</evidence>
<evidence type="ECO:0000256" key="6">
    <source>
        <dbReference type="ARBA" id="ARBA00022825"/>
    </source>
</evidence>
<dbReference type="PANTHER" id="PTHR24276:SF98">
    <property type="entry name" value="FI18310P1-RELATED"/>
    <property type="match status" value="1"/>
</dbReference>
<evidence type="ECO:0000256" key="5">
    <source>
        <dbReference type="ARBA" id="ARBA00022801"/>
    </source>
</evidence>
<feature type="domain" description="Peptidase S1" evidence="11">
    <location>
        <begin position="654"/>
        <end position="881"/>
    </location>
</feature>
<evidence type="ECO:0000256" key="4">
    <source>
        <dbReference type="ARBA" id="ARBA00022670"/>
    </source>
</evidence>
<dbReference type="GeneID" id="105433468"/>
<dbReference type="InterPro" id="IPR050430">
    <property type="entry name" value="Peptidase_S1"/>
</dbReference>
<dbReference type="SUPFAM" id="SSF50494">
    <property type="entry name" value="Trypsin-like serine proteases"/>
    <property type="match status" value="4"/>
</dbReference>
<dbReference type="InterPro" id="IPR033116">
    <property type="entry name" value="TRYPSIN_SER"/>
</dbReference>
<evidence type="ECO:0000259" key="11">
    <source>
        <dbReference type="PROSITE" id="PS50240"/>
    </source>
</evidence>
<evidence type="ECO:0000256" key="8">
    <source>
        <dbReference type="ARBA" id="ARBA00044036"/>
    </source>
</evidence>
<dbReference type="Pfam" id="PF00089">
    <property type="entry name" value="Trypsin"/>
    <property type="match status" value="3"/>
</dbReference>
<dbReference type="RefSeq" id="XP_025075702.1">
    <property type="nucleotide sequence ID" value="XM_025219917.1"/>
</dbReference>
<protein>
    <recommendedName>
        <fullName evidence="8">chymotrypsin</fullName>
        <ecNumber evidence="8">3.4.21.1</ecNumber>
    </recommendedName>
</protein>
<keyword evidence="7" id="KW-1015">Disulfide bond</keyword>
<dbReference type="InterPro" id="IPR043504">
    <property type="entry name" value="Peptidase_S1_PA_chymotrypsin"/>
</dbReference>
<dbReference type="Gene3D" id="2.40.10.10">
    <property type="entry name" value="Trypsin-like serine proteases"/>
    <property type="match status" value="7"/>
</dbReference>
<dbReference type="SMART" id="SM00020">
    <property type="entry name" value="Tryp_SPc"/>
    <property type="match status" value="3"/>
</dbReference>
<evidence type="ECO:0000256" key="10">
    <source>
        <dbReference type="SAM" id="SignalP"/>
    </source>
</evidence>
<dbReference type="AlphaFoldDB" id="A0A8N1SBV5"/>
<dbReference type="InterPro" id="IPR001254">
    <property type="entry name" value="Trypsin_dom"/>
</dbReference>
<keyword evidence="4 9" id="KW-0645">Protease</keyword>